<accession>A0A4R0RHX1</accession>
<evidence type="ECO:0000313" key="3">
    <source>
        <dbReference type="Proteomes" id="UP000292702"/>
    </source>
</evidence>
<organism evidence="2 3">
    <name type="scientific">Steccherinum ochraceum</name>
    <dbReference type="NCBI Taxonomy" id="92696"/>
    <lineage>
        <taxon>Eukaryota</taxon>
        <taxon>Fungi</taxon>
        <taxon>Dikarya</taxon>
        <taxon>Basidiomycota</taxon>
        <taxon>Agaricomycotina</taxon>
        <taxon>Agaricomycetes</taxon>
        <taxon>Polyporales</taxon>
        <taxon>Steccherinaceae</taxon>
        <taxon>Steccherinum</taxon>
    </lineage>
</organism>
<keyword evidence="3" id="KW-1185">Reference proteome</keyword>
<sequence length="260" mass="27517">MLSRAATIVLLVASVVHSESVLTATSFDLSFDIVGVHSSSWFALPATPLFNSFAGASNTVVSLSLRHRQEAAPRLANALEAQLTRTSIMRSFFNCEQAGSSSTPPALANNITWEVDSDLEEVILMPFSLSSSATSALCTTTPYPNSKPVFGTASPPYSATTTQPAANDSTSTDLPLSAGLASSVSVPTILAILNDITDDAASTRLHCLSVLATFMRRKQFIDSVPPRFGAEKTSTRPFLTGVNQSRSAPPTKATVVYGHF</sequence>
<dbReference type="EMBL" id="RWJN01000124">
    <property type="protein sequence ID" value="TCD66712.1"/>
    <property type="molecule type" value="Genomic_DNA"/>
</dbReference>
<proteinExistence type="predicted"/>
<evidence type="ECO:0000256" key="1">
    <source>
        <dbReference type="SAM" id="SignalP"/>
    </source>
</evidence>
<feature type="signal peptide" evidence="1">
    <location>
        <begin position="1"/>
        <end position="18"/>
    </location>
</feature>
<reference evidence="2 3" key="1">
    <citation type="submission" date="2018-11" db="EMBL/GenBank/DDBJ databases">
        <title>Genome assembly of Steccherinum ochraceum LE-BIN_3174, the white-rot fungus of the Steccherinaceae family (The Residual Polyporoid clade, Polyporales, Basidiomycota).</title>
        <authorList>
            <person name="Fedorova T.V."/>
            <person name="Glazunova O.A."/>
            <person name="Landesman E.O."/>
            <person name="Moiseenko K.V."/>
            <person name="Psurtseva N.V."/>
            <person name="Savinova O.S."/>
            <person name="Shakhova N.V."/>
            <person name="Tyazhelova T.V."/>
            <person name="Vasina D.V."/>
        </authorList>
    </citation>
    <scope>NUCLEOTIDE SEQUENCE [LARGE SCALE GENOMIC DNA]</scope>
    <source>
        <strain evidence="2 3">LE-BIN_3174</strain>
    </source>
</reference>
<comment type="caution">
    <text evidence="2">The sequence shown here is derived from an EMBL/GenBank/DDBJ whole genome shotgun (WGS) entry which is preliminary data.</text>
</comment>
<name>A0A4R0RHX1_9APHY</name>
<dbReference type="Proteomes" id="UP000292702">
    <property type="component" value="Unassembled WGS sequence"/>
</dbReference>
<protein>
    <submittedName>
        <fullName evidence="2">Uncharacterized protein</fullName>
    </submittedName>
</protein>
<gene>
    <name evidence="2" type="ORF">EIP91_001005</name>
</gene>
<keyword evidence="1" id="KW-0732">Signal</keyword>
<feature type="chain" id="PRO_5020946662" evidence="1">
    <location>
        <begin position="19"/>
        <end position="260"/>
    </location>
</feature>
<dbReference type="AlphaFoldDB" id="A0A4R0RHX1"/>
<evidence type="ECO:0000313" key="2">
    <source>
        <dbReference type="EMBL" id="TCD66712.1"/>
    </source>
</evidence>